<dbReference type="InterPro" id="IPR036047">
    <property type="entry name" value="F-box-like_dom_sf"/>
</dbReference>
<sequence length="104" mass="12408">MSAVSEVLGVTELFEQILSELPPLDIIRYQRVSRTWQNLIVESPLLQYKTWQRKDHSNPVKADDLIPDLERKDFLRFDSEERKEYELPRFIYNVSKHLHPILVS</sequence>
<proteinExistence type="predicted"/>
<dbReference type="Pfam" id="PF00646">
    <property type="entry name" value="F-box"/>
    <property type="match status" value="1"/>
</dbReference>
<dbReference type="Proteomes" id="UP000799753">
    <property type="component" value="Unassembled WGS sequence"/>
</dbReference>
<dbReference type="AlphaFoldDB" id="A0A6A6RUM7"/>
<reference evidence="2" key="1">
    <citation type="journal article" date="2020" name="Stud. Mycol.">
        <title>101 Dothideomycetes genomes: a test case for predicting lifestyles and emergence of pathogens.</title>
        <authorList>
            <person name="Haridas S."/>
            <person name="Albert R."/>
            <person name="Binder M."/>
            <person name="Bloem J."/>
            <person name="Labutti K."/>
            <person name="Salamov A."/>
            <person name="Andreopoulos B."/>
            <person name="Baker S."/>
            <person name="Barry K."/>
            <person name="Bills G."/>
            <person name="Bluhm B."/>
            <person name="Cannon C."/>
            <person name="Castanera R."/>
            <person name="Culley D."/>
            <person name="Daum C."/>
            <person name="Ezra D."/>
            <person name="Gonzalez J."/>
            <person name="Henrissat B."/>
            <person name="Kuo A."/>
            <person name="Liang C."/>
            <person name="Lipzen A."/>
            <person name="Lutzoni F."/>
            <person name="Magnuson J."/>
            <person name="Mondo S."/>
            <person name="Nolan M."/>
            <person name="Ohm R."/>
            <person name="Pangilinan J."/>
            <person name="Park H.-J."/>
            <person name="Ramirez L."/>
            <person name="Alfaro M."/>
            <person name="Sun H."/>
            <person name="Tritt A."/>
            <person name="Yoshinaga Y."/>
            <person name="Zwiers L.-H."/>
            <person name="Turgeon B."/>
            <person name="Goodwin S."/>
            <person name="Spatafora J."/>
            <person name="Crous P."/>
            <person name="Grigoriev I."/>
        </authorList>
    </citation>
    <scope>NUCLEOTIDE SEQUENCE</scope>
    <source>
        <strain evidence="2">CBS 473.64</strain>
    </source>
</reference>
<dbReference type="OrthoDB" id="3784410at2759"/>
<dbReference type="Gene3D" id="1.20.1280.50">
    <property type="match status" value="1"/>
</dbReference>
<name>A0A6A6RUM7_9PLEO</name>
<dbReference type="EMBL" id="MU006789">
    <property type="protein sequence ID" value="KAF2638702.1"/>
    <property type="molecule type" value="Genomic_DNA"/>
</dbReference>
<dbReference type="SUPFAM" id="SSF81383">
    <property type="entry name" value="F-box domain"/>
    <property type="match status" value="1"/>
</dbReference>
<gene>
    <name evidence="2" type="ORF">P280DRAFT_520148</name>
</gene>
<evidence type="ECO:0000259" key="1">
    <source>
        <dbReference type="Pfam" id="PF00646"/>
    </source>
</evidence>
<dbReference type="InterPro" id="IPR001810">
    <property type="entry name" value="F-box_dom"/>
</dbReference>
<protein>
    <recommendedName>
        <fullName evidence="1">F-box domain-containing protein</fullName>
    </recommendedName>
</protein>
<evidence type="ECO:0000313" key="3">
    <source>
        <dbReference type="Proteomes" id="UP000799753"/>
    </source>
</evidence>
<feature type="domain" description="F-box" evidence="1">
    <location>
        <begin position="12"/>
        <end position="45"/>
    </location>
</feature>
<organism evidence="2 3">
    <name type="scientific">Massarina eburnea CBS 473.64</name>
    <dbReference type="NCBI Taxonomy" id="1395130"/>
    <lineage>
        <taxon>Eukaryota</taxon>
        <taxon>Fungi</taxon>
        <taxon>Dikarya</taxon>
        <taxon>Ascomycota</taxon>
        <taxon>Pezizomycotina</taxon>
        <taxon>Dothideomycetes</taxon>
        <taxon>Pleosporomycetidae</taxon>
        <taxon>Pleosporales</taxon>
        <taxon>Massarineae</taxon>
        <taxon>Massarinaceae</taxon>
        <taxon>Massarina</taxon>
    </lineage>
</organism>
<keyword evidence="3" id="KW-1185">Reference proteome</keyword>
<evidence type="ECO:0000313" key="2">
    <source>
        <dbReference type="EMBL" id="KAF2638702.1"/>
    </source>
</evidence>
<accession>A0A6A6RUM7</accession>